<comment type="subcellular location">
    <subcellularLocation>
        <location evidence="1">Cell membrane</location>
        <topology evidence="1">Multi-pass membrane protein</topology>
    </subcellularLocation>
</comment>
<dbReference type="PANTHER" id="PTHR32196:SF21">
    <property type="entry name" value="ABC TRANSPORTER PERMEASE PROTEIN YPHD-RELATED"/>
    <property type="match status" value="1"/>
</dbReference>
<feature type="transmembrane region" description="Helical" evidence="8">
    <location>
        <begin position="213"/>
        <end position="234"/>
    </location>
</feature>
<reference evidence="9 10" key="1">
    <citation type="submission" date="2014-09" db="EMBL/GenBank/DDBJ databases">
        <title>Isolation and characterization of Aurantimonas altamirensis ON-56566 from clinical sample following a dog bite.</title>
        <authorList>
            <person name="Eshaghi A."/>
            <person name="Li A."/>
            <person name="Shahinas D."/>
            <person name="Bahn P."/>
            <person name="Kus J.V."/>
            <person name="Patel S.N."/>
        </authorList>
    </citation>
    <scope>NUCLEOTIDE SEQUENCE [LARGE SCALE GENOMIC DNA]</scope>
    <source>
        <strain evidence="9 10">ON-56566</strain>
    </source>
</reference>
<dbReference type="OrthoDB" id="7947581at2"/>
<dbReference type="PANTHER" id="PTHR32196">
    <property type="entry name" value="ABC TRANSPORTER PERMEASE PROTEIN YPHD-RELATED-RELATED"/>
    <property type="match status" value="1"/>
</dbReference>
<proteinExistence type="predicted"/>
<dbReference type="RefSeq" id="WP_039193608.1">
    <property type="nucleotide sequence ID" value="NZ_JRFJ01000003.1"/>
</dbReference>
<comment type="caution">
    <text evidence="9">The sequence shown here is derived from an EMBL/GenBank/DDBJ whole genome shotgun (WGS) entry which is preliminary data.</text>
</comment>
<feature type="transmembrane region" description="Helical" evidence="8">
    <location>
        <begin position="160"/>
        <end position="184"/>
    </location>
</feature>
<evidence type="ECO:0000256" key="5">
    <source>
        <dbReference type="ARBA" id="ARBA00022692"/>
    </source>
</evidence>
<accession>A0A0B1Q5U1</accession>
<evidence type="ECO:0000256" key="1">
    <source>
        <dbReference type="ARBA" id="ARBA00004651"/>
    </source>
</evidence>
<dbReference type="InterPro" id="IPR001851">
    <property type="entry name" value="ABC_transp_permease"/>
</dbReference>
<evidence type="ECO:0000313" key="9">
    <source>
        <dbReference type="EMBL" id="KHJ54292.1"/>
    </source>
</evidence>
<dbReference type="GO" id="GO:0005886">
    <property type="term" value="C:plasma membrane"/>
    <property type="evidence" value="ECO:0007669"/>
    <property type="project" value="UniProtKB-SubCell"/>
</dbReference>
<keyword evidence="7 8" id="KW-0472">Membrane</keyword>
<keyword evidence="4" id="KW-0997">Cell inner membrane</keyword>
<dbReference type="EMBL" id="JRFJ01000003">
    <property type="protein sequence ID" value="KHJ54292.1"/>
    <property type="molecule type" value="Genomic_DNA"/>
</dbReference>
<gene>
    <name evidence="9" type="ORF">LA66_12590</name>
</gene>
<evidence type="ECO:0000256" key="6">
    <source>
        <dbReference type="ARBA" id="ARBA00022989"/>
    </source>
</evidence>
<feature type="transmembrane region" description="Helical" evidence="8">
    <location>
        <begin position="14"/>
        <end position="33"/>
    </location>
</feature>
<organism evidence="9 10">
    <name type="scientific">Aureimonas altamirensis</name>
    <dbReference type="NCBI Taxonomy" id="370622"/>
    <lineage>
        <taxon>Bacteria</taxon>
        <taxon>Pseudomonadati</taxon>
        <taxon>Pseudomonadota</taxon>
        <taxon>Alphaproteobacteria</taxon>
        <taxon>Hyphomicrobiales</taxon>
        <taxon>Aurantimonadaceae</taxon>
        <taxon>Aureimonas</taxon>
    </lineage>
</organism>
<evidence type="ECO:0000313" key="10">
    <source>
        <dbReference type="Proteomes" id="UP000030826"/>
    </source>
</evidence>
<evidence type="ECO:0000256" key="2">
    <source>
        <dbReference type="ARBA" id="ARBA00022448"/>
    </source>
</evidence>
<keyword evidence="2" id="KW-0813">Transport</keyword>
<evidence type="ECO:0000256" key="7">
    <source>
        <dbReference type="ARBA" id="ARBA00023136"/>
    </source>
</evidence>
<evidence type="ECO:0000256" key="4">
    <source>
        <dbReference type="ARBA" id="ARBA00022519"/>
    </source>
</evidence>
<dbReference type="STRING" id="370622.LA66_12590"/>
<protein>
    <submittedName>
        <fullName evidence="9">ABC transporter permease</fullName>
    </submittedName>
</protein>
<feature type="transmembrane region" description="Helical" evidence="8">
    <location>
        <begin position="93"/>
        <end position="119"/>
    </location>
</feature>
<feature type="transmembrane region" description="Helical" evidence="8">
    <location>
        <begin position="298"/>
        <end position="314"/>
    </location>
</feature>
<dbReference type="CDD" id="cd06579">
    <property type="entry name" value="TM_PBP1_transp_AraH_like"/>
    <property type="match status" value="1"/>
</dbReference>
<dbReference type="Pfam" id="PF02653">
    <property type="entry name" value="BPD_transp_2"/>
    <property type="match status" value="1"/>
</dbReference>
<feature type="transmembrane region" description="Helical" evidence="8">
    <location>
        <begin position="270"/>
        <end position="292"/>
    </location>
</feature>
<keyword evidence="6 8" id="KW-1133">Transmembrane helix</keyword>
<dbReference type="AlphaFoldDB" id="A0A0B1Q5U1"/>
<dbReference type="GO" id="GO:0022857">
    <property type="term" value="F:transmembrane transporter activity"/>
    <property type="evidence" value="ECO:0007669"/>
    <property type="project" value="InterPro"/>
</dbReference>
<keyword evidence="5 8" id="KW-0812">Transmembrane</keyword>
<keyword evidence="3" id="KW-1003">Cell membrane</keyword>
<name>A0A0B1Q5U1_9HYPH</name>
<dbReference type="Proteomes" id="UP000030826">
    <property type="component" value="Unassembled WGS sequence"/>
</dbReference>
<feature type="transmembrane region" description="Helical" evidence="8">
    <location>
        <begin position="246"/>
        <end position="263"/>
    </location>
</feature>
<sequence>MAGSARRQDTTRPYVASLAVLAVAIFVALALASPHFLSRANLVSMGSQFPEFGLLALAVLPTMVSGGIDLSVVATANLASIVAAVMMRAGPELAVLAIPAALLTGLACGAFNGVLIAYLRLPPILATLGTLQLYGGLGIVITRGPAITGLPGWYGETFNASLAGLVPVPLIVFALVAMALGALMRFTATGVRLRLYGANPLAARFAGMREPRLIIRIYSIAGFVAALAGLVILARTNSANADYGGSYLLLVILINILAGVSPFGGFGSTLGVVLAVVTLQLISSGLNFLAFTAFARDLFFGGLLVVVMSARALLERGLLPRLRFGKPRP</sequence>
<feature type="transmembrane region" description="Helical" evidence="8">
    <location>
        <begin position="54"/>
        <end position="87"/>
    </location>
</feature>
<evidence type="ECO:0000256" key="8">
    <source>
        <dbReference type="SAM" id="Phobius"/>
    </source>
</evidence>
<feature type="transmembrane region" description="Helical" evidence="8">
    <location>
        <begin position="131"/>
        <end position="154"/>
    </location>
</feature>
<evidence type="ECO:0000256" key="3">
    <source>
        <dbReference type="ARBA" id="ARBA00022475"/>
    </source>
</evidence>